<sequence>MQSISPQSLHLDEDEEVEGDWAAKFEELKGELKEEREKRAVLETQVKKLNDELRQEREKRAELESLGVGFERIERDWAVKPEELKDTRSELNEGRKKREVEEKAWQGQLEEGEVTKSSNKDKHGAMESPIPHFSRDGIHYGELTGMRMVQRMGCRYHSRDTNGSCSLIEVHGWHDGNPKETRRQAEERVLTPHEMYIR</sequence>
<evidence type="ECO:0000313" key="2">
    <source>
        <dbReference type="Proteomes" id="UP000805193"/>
    </source>
</evidence>
<keyword evidence="2" id="KW-1185">Reference proteome</keyword>
<accession>A0AC60NRG8</accession>
<evidence type="ECO:0000313" key="1">
    <source>
        <dbReference type="EMBL" id="KAG0409705.1"/>
    </source>
</evidence>
<dbReference type="Proteomes" id="UP000805193">
    <property type="component" value="Unassembled WGS sequence"/>
</dbReference>
<gene>
    <name evidence="1" type="ORF">HPB47_013177</name>
</gene>
<organism evidence="1 2">
    <name type="scientific">Ixodes persulcatus</name>
    <name type="common">Taiga tick</name>
    <dbReference type="NCBI Taxonomy" id="34615"/>
    <lineage>
        <taxon>Eukaryota</taxon>
        <taxon>Metazoa</taxon>
        <taxon>Ecdysozoa</taxon>
        <taxon>Arthropoda</taxon>
        <taxon>Chelicerata</taxon>
        <taxon>Arachnida</taxon>
        <taxon>Acari</taxon>
        <taxon>Parasitiformes</taxon>
        <taxon>Ixodida</taxon>
        <taxon>Ixodoidea</taxon>
        <taxon>Ixodidae</taxon>
        <taxon>Ixodinae</taxon>
        <taxon>Ixodes</taxon>
    </lineage>
</organism>
<reference evidence="1 2" key="1">
    <citation type="journal article" date="2020" name="Cell">
        <title>Large-Scale Comparative Analyses of Tick Genomes Elucidate Their Genetic Diversity and Vector Capacities.</title>
        <authorList>
            <consortium name="Tick Genome and Microbiome Consortium (TIGMIC)"/>
            <person name="Jia N."/>
            <person name="Wang J."/>
            <person name="Shi W."/>
            <person name="Du L."/>
            <person name="Sun Y."/>
            <person name="Zhan W."/>
            <person name="Jiang J.F."/>
            <person name="Wang Q."/>
            <person name="Zhang B."/>
            <person name="Ji P."/>
            <person name="Bell-Sakyi L."/>
            <person name="Cui X.M."/>
            <person name="Yuan T.T."/>
            <person name="Jiang B.G."/>
            <person name="Yang W.F."/>
            <person name="Lam T.T."/>
            <person name="Chang Q.C."/>
            <person name="Ding S.J."/>
            <person name="Wang X.J."/>
            <person name="Zhu J.G."/>
            <person name="Ruan X.D."/>
            <person name="Zhao L."/>
            <person name="Wei J.T."/>
            <person name="Ye R.Z."/>
            <person name="Que T.C."/>
            <person name="Du C.H."/>
            <person name="Zhou Y.H."/>
            <person name="Cheng J.X."/>
            <person name="Dai P.F."/>
            <person name="Guo W.B."/>
            <person name="Han X.H."/>
            <person name="Huang E.J."/>
            <person name="Li L.F."/>
            <person name="Wei W."/>
            <person name="Gao Y.C."/>
            <person name="Liu J.Z."/>
            <person name="Shao H.Z."/>
            <person name="Wang X."/>
            <person name="Wang C.C."/>
            <person name="Yang T.C."/>
            <person name="Huo Q.B."/>
            <person name="Li W."/>
            <person name="Chen H.Y."/>
            <person name="Chen S.E."/>
            <person name="Zhou L.G."/>
            <person name="Ni X.B."/>
            <person name="Tian J.H."/>
            <person name="Sheng Y."/>
            <person name="Liu T."/>
            <person name="Pan Y.S."/>
            <person name="Xia L.Y."/>
            <person name="Li J."/>
            <person name="Zhao F."/>
            <person name="Cao W.C."/>
        </authorList>
    </citation>
    <scope>NUCLEOTIDE SEQUENCE [LARGE SCALE GENOMIC DNA]</scope>
    <source>
        <strain evidence="1">Iper-2018</strain>
    </source>
</reference>
<comment type="caution">
    <text evidence="1">The sequence shown here is derived from an EMBL/GenBank/DDBJ whole genome shotgun (WGS) entry which is preliminary data.</text>
</comment>
<dbReference type="EMBL" id="JABSTQ010011602">
    <property type="protein sequence ID" value="KAG0409705.1"/>
    <property type="molecule type" value="Genomic_DNA"/>
</dbReference>
<name>A0AC60NRG8_IXOPE</name>
<proteinExistence type="predicted"/>
<protein>
    <submittedName>
        <fullName evidence="1">Uncharacterized protein</fullName>
    </submittedName>
</protein>